<evidence type="ECO:0000313" key="3">
    <source>
        <dbReference type="Proteomes" id="UP000887159"/>
    </source>
</evidence>
<keyword evidence="3" id="KW-1185">Reference proteome</keyword>
<organism evidence="2 3">
    <name type="scientific">Trichonephila clavipes</name>
    <name type="common">Golden silk orbweaver</name>
    <name type="synonym">Nephila clavipes</name>
    <dbReference type="NCBI Taxonomy" id="2585209"/>
    <lineage>
        <taxon>Eukaryota</taxon>
        <taxon>Metazoa</taxon>
        <taxon>Ecdysozoa</taxon>
        <taxon>Arthropoda</taxon>
        <taxon>Chelicerata</taxon>
        <taxon>Arachnida</taxon>
        <taxon>Araneae</taxon>
        <taxon>Araneomorphae</taxon>
        <taxon>Entelegynae</taxon>
        <taxon>Araneoidea</taxon>
        <taxon>Nephilidae</taxon>
        <taxon>Trichonephila</taxon>
    </lineage>
</organism>
<dbReference type="EMBL" id="BMAU01021335">
    <property type="protein sequence ID" value="GFY15725.1"/>
    <property type="molecule type" value="Genomic_DNA"/>
</dbReference>
<protein>
    <submittedName>
        <fullName evidence="2">HTH_Tnp_Tc3_2 domain-containing protein</fullName>
    </submittedName>
</protein>
<gene>
    <name evidence="2" type="primary">g.40310</name>
    <name evidence="2" type="ORF">TNCV_1283701</name>
</gene>
<evidence type="ECO:0000256" key="1">
    <source>
        <dbReference type="ARBA" id="ARBA00004123"/>
    </source>
</evidence>
<reference evidence="2" key="1">
    <citation type="submission" date="2020-08" db="EMBL/GenBank/DDBJ databases">
        <title>Multicomponent nature underlies the extraordinary mechanical properties of spider dragline silk.</title>
        <authorList>
            <person name="Kono N."/>
            <person name="Nakamura H."/>
            <person name="Mori M."/>
            <person name="Yoshida Y."/>
            <person name="Ohtoshi R."/>
            <person name="Malay A.D."/>
            <person name="Moran D.A.P."/>
            <person name="Tomita M."/>
            <person name="Numata K."/>
            <person name="Arakawa K."/>
        </authorList>
    </citation>
    <scope>NUCLEOTIDE SEQUENCE</scope>
</reference>
<name>A0A8X6VQ81_TRICX</name>
<accession>A0A8X6VQ81</accession>
<sequence length="166" mass="18843">MCMAVIHYRERFTEGRKRVEDDKRSGCLQTSRTAENRKGFCGSTCEPISAAVGGYSFAFHVTRISFTYSERDIALRKRSKIIILNGHTSITVRDIATVFVVGNSSVPRILRAFQDSGTSSPKRKGKCGLKRKTIPKTDKILIDNSKINPRKISKDLRRVYWIMVLK</sequence>
<comment type="subcellular location">
    <subcellularLocation>
        <location evidence="1">Nucleus</location>
    </subcellularLocation>
</comment>
<dbReference type="SUPFAM" id="SSF46689">
    <property type="entry name" value="Homeodomain-like"/>
    <property type="match status" value="1"/>
</dbReference>
<dbReference type="AlphaFoldDB" id="A0A8X6VQ81"/>
<dbReference type="Proteomes" id="UP000887159">
    <property type="component" value="Unassembled WGS sequence"/>
</dbReference>
<evidence type="ECO:0000313" key="2">
    <source>
        <dbReference type="EMBL" id="GFY15725.1"/>
    </source>
</evidence>
<dbReference type="InterPro" id="IPR009057">
    <property type="entry name" value="Homeodomain-like_sf"/>
</dbReference>
<dbReference type="GO" id="GO:0005634">
    <property type="term" value="C:nucleus"/>
    <property type="evidence" value="ECO:0007669"/>
    <property type="project" value="UniProtKB-SubCell"/>
</dbReference>
<comment type="caution">
    <text evidence="2">The sequence shown here is derived from an EMBL/GenBank/DDBJ whole genome shotgun (WGS) entry which is preliminary data.</text>
</comment>
<proteinExistence type="predicted"/>